<accession>A0A540W5V4</accession>
<gene>
    <name evidence="2" type="ORF">E6W39_21995</name>
</gene>
<name>A0A540W5V4_9ACTN</name>
<reference evidence="2 3" key="1">
    <citation type="submission" date="2019-06" db="EMBL/GenBank/DDBJ databases">
        <title>Description of Kitasatospora acidophila sp. nov. isolated from pine grove soil, and reclassification of Streptomyces novaecaesareae to Kitasatospora novaeceasareae comb. nov.</title>
        <authorList>
            <person name="Kim M.J."/>
        </authorList>
    </citation>
    <scope>NUCLEOTIDE SEQUENCE [LARGE SCALE GENOMIC DNA]</scope>
    <source>
        <strain evidence="2 3">MMS16-CNU292</strain>
    </source>
</reference>
<sequence length="145" mass="15977">MDSEFVTLASSAATTVVTLLATDGWEQVKTAMGSLWRRVHPDLAGAVEAELVAQRSMVIAAQDADDDQVVRALEDDWRQRLSTLLAAEPWLAAELRRLVEEDLRARETAAEGSRATPIEMHAKASGHGRVYQAGRDQHITERGDR</sequence>
<dbReference type="Proteomes" id="UP000319103">
    <property type="component" value="Unassembled WGS sequence"/>
</dbReference>
<comment type="caution">
    <text evidence="2">The sequence shown here is derived from an EMBL/GenBank/DDBJ whole genome shotgun (WGS) entry which is preliminary data.</text>
</comment>
<evidence type="ECO:0000256" key="1">
    <source>
        <dbReference type="SAM" id="MobiDB-lite"/>
    </source>
</evidence>
<keyword evidence="3" id="KW-1185">Reference proteome</keyword>
<proteinExistence type="predicted"/>
<dbReference type="OrthoDB" id="3383530at2"/>
<feature type="region of interest" description="Disordered" evidence="1">
    <location>
        <begin position="123"/>
        <end position="145"/>
    </location>
</feature>
<evidence type="ECO:0000313" key="2">
    <source>
        <dbReference type="EMBL" id="TQF04405.1"/>
    </source>
</evidence>
<dbReference type="AlphaFoldDB" id="A0A540W5V4"/>
<organism evidence="2 3">
    <name type="scientific">Kitasatospora acidiphila</name>
    <dbReference type="NCBI Taxonomy" id="2567942"/>
    <lineage>
        <taxon>Bacteria</taxon>
        <taxon>Bacillati</taxon>
        <taxon>Actinomycetota</taxon>
        <taxon>Actinomycetes</taxon>
        <taxon>Kitasatosporales</taxon>
        <taxon>Streptomycetaceae</taxon>
        <taxon>Kitasatospora</taxon>
    </lineage>
</organism>
<dbReference type="RefSeq" id="WP_141634979.1">
    <property type="nucleotide sequence ID" value="NZ_VIGB01000003.1"/>
</dbReference>
<dbReference type="EMBL" id="VIGB01000003">
    <property type="protein sequence ID" value="TQF04405.1"/>
    <property type="molecule type" value="Genomic_DNA"/>
</dbReference>
<feature type="compositionally biased region" description="Basic and acidic residues" evidence="1">
    <location>
        <begin position="135"/>
        <end position="145"/>
    </location>
</feature>
<protein>
    <submittedName>
        <fullName evidence="2">Uncharacterized protein</fullName>
    </submittedName>
</protein>
<evidence type="ECO:0000313" key="3">
    <source>
        <dbReference type="Proteomes" id="UP000319103"/>
    </source>
</evidence>